<proteinExistence type="predicted"/>
<dbReference type="SMART" id="SM00849">
    <property type="entry name" value="Lactamase_B"/>
    <property type="match status" value="1"/>
</dbReference>
<name>E1R319_SEDSS</name>
<dbReference type="AlphaFoldDB" id="E1R319"/>
<accession>E1R319</accession>
<evidence type="ECO:0000313" key="2">
    <source>
        <dbReference type="EMBL" id="ADK81205.1"/>
    </source>
</evidence>
<evidence type="ECO:0000259" key="1">
    <source>
        <dbReference type="SMART" id="SM00849"/>
    </source>
</evidence>
<dbReference type="KEGG" id="ssm:Spirs_2083"/>
<dbReference type="Pfam" id="PF12706">
    <property type="entry name" value="Lactamase_B_2"/>
    <property type="match status" value="1"/>
</dbReference>
<gene>
    <name evidence="2" type="ordered locus">Spirs_2083</name>
</gene>
<dbReference type="Gene3D" id="3.60.15.10">
    <property type="entry name" value="Ribonuclease Z/Hydroxyacylglutathione hydrolase-like"/>
    <property type="match status" value="1"/>
</dbReference>
<dbReference type="OrthoDB" id="9800940at2"/>
<organism evidence="2 3">
    <name type="scientific">Sediminispirochaeta smaragdinae (strain DSM 11293 / JCM 15392 / SEBR 4228)</name>
    <name type="common">Spirochaeta smaragdinae</name>
    <dbReference type="NCBI Taxonomy" id="573413"/>
    <lineage>
        <taxon>Bacteria</taxon>
        <taxon>Pseudomonadati</taxon>
        <taxon>Spirochaetota</taxon>
        <taxon>Spirochaetia</taxon>
        <taxon>Spirochaetales</taxon>
        <taxon>Spirochaetaceae</taxon>
        <taxon>Sediminispirochaeta</taxon>
    </lineage>
</organism>
<evidence type="ECO:0000313" key="3">
    <source>
        <dbReference type="Proteomes" id="UP000002318"/>
    </source>
</evidence>
<dbReference type="CDD" id="cd07715">
    <property type="entry name" value="TaR3-like_MBL-fold"/>
    <property type="match status" value="1"/>
</dbReference>
<dbReference type="PANTHER" id="PTHR42663:SF4">
    <property type="entry name" value="SLL1036 PROTEIN"/>
    <property type="match status" value="1"/>
</dbReference>
<feature type="domain" description="Metallo-beta-lactamase" evidence="1">
    <location>
        <begin position="61"/>
        <end position="249"/>
    </location>
</feature>
<dbReference type="RefSeq" id="WP_013254669.1">
    <property type="nucleotide sequence ID" value="NC_014364.1"/>
</dbReference>
<dbReference type="PANTHER" id="PTHR42663">
    <property type="entry name" value="HYDROLASE C777.06C-RELATED-RELATED"/>
    <property type="match status" value="1"/>
</dbReference>
<dbReference type="InterPro" id="IPR001279">
    <property type="entry name" value="Metallo-B-lactamas"/>
</dbReference>
<dbReference type="SUPFAM" id="SSF56281">
    <property type="entry name" value="Metallo-hydrolase/oxidoreductase"/>
    <property type="match status" value="1"/>
</dbReference>
<sequence>MKIRFWGVRGSLPRPLTSEQVRTKIAAVLQMARPEDLDSQLSRERFLGRLPASLFGTVGGNTTCVEVRTSGNDVILFDAGSGMQQFSSMLMKEQEHIDTFHIFFSHFHWDHLQGLPFFSKLYDRRAVLHFYSPREDLREIIEGQMRDPYFPIGLDAAAAELHFHTIDNTPLRIGDASVRWKKMRHPGESVSYRVEERGKKAIFSTDTELSEADFQKTDANRAYFEKADLVIMDSQYTLGEAIEKYNWGHSSYSIAVDFASAWKIRHLVLFHHEPEYDDRKLYAMQQSADWYRSHLKNKKIKIDLATEDLVVEV</sequence>
<dbReference type="InterPro" id="IPR036866">
    <property type="entry name" value="RibonucZ/Hydroxyglut_hydro"/>
</dbReference>
<reference evidence="2 3" key="1">
    <citation type="journal article" date="2010" name="Stand. Genomic Sci.">
        <title>Complete genome sequence of Spirochaeta smaragdinae type strain (SEBR 4228).</title>
        <authorList>
            <person name="Mavromatis K."/>
            <person name="Yasawong M."/>
            <person name="Chertkov O."/>
            <person name="Lapidus A."/>
            <person name="Lucas S."/>
            <person name="Nolan M."/>
            <person name="Del Rio T.G."/>
            <person name="Tice H."/>
            <person name="Cheng J.F."/>
            <person name="Pitluck S."/>
            <person name="Liolios K."/>
            <person name="Ivanova N."/>
            <person name="Tapia R."/>
            <person name="Han C."/>
            <person name="Bruce D."/>
            <person name="Goodwin L."/>
            <person name="Pati A."/>
            <person name="Chen A."/>
            <person name="Palaniappan K."/>
            <person name="Land M."/>
            <person name="Hauser L."/>
            <person name="Chang Y.J."/>
            <person name="Jeffries C.D."/>
            <person name="Detter J.C."/>
            <person name="Rohde M."/>
            <person name="Brambilla E."/>
            <person name="Spring S."/>
            <person name="Goker M."/>
            <person name="Sikorski J."/>
            <person name="Woyke T."/>
            <person name="Bristow J."/>
            <person name="Eisen J.A."/>
            <person name="Markowitz V."/>
            <person name="Hugenholtz P."/>
            <person name="Klenk H.P."/>
            <person name="Kyrpides N.C."/>
        </authorList>
    </citation>
    <scope>NUCLEOTIDE SEQUENCE [LARGE SCALE GENOMIC DNA]</scope>
    <source>
        <strain evidence="3">DSM 11293 / JCM 15392 / SEBR 4228</strain>
    </source>
</reference>
<dbReference type="EMBL" id="CP002116">
    <property type="protein sequence ID" value="ADK81205.1"/>
    <property type="molecule type" value="Genomic_DNA"/>
</dbReference>
<keyword evidence="3" id="KW-1185">Reference proteome</keyword>
<dbReference type="eggNOG" id="COG1235">
    <property type="taxonomic scope" value="Bacteria"/>
</dbReference>
<dbReference type="Proteomes" id="UP000002318">
    <property type="component" value="Chromosome"/>
</dbReference>
<dbReference type="HOGENOM" id="CLU_031317_1_0_12"/>
<protein>
    <submittedName>
        <fullName evidence="2">Metallo-beta-lactamase family protein</fullName>
    </submittedName>
</protein>
<dbReference type="STRING" id="573413.Spirs_2083"/>